<proteinExistence type="predicted"/>
<dbReference type="EMBL" id="KV417697">
    <property type="protein sequence ID" value="KZP09555.1"/>
    <property type="molecule type" value="Genomic_DNA"/>
</dbReference>
<reference evidence="2 3" key="1">
    <citation type="journal article" date="2016" name="Mol. Biol. Evol.">
        <title>Comparative Genomics of Early-Diverging Mushroom-Forming Fungi Provides Insights into the Origins of Lignocellulose Decay Capabilities.</title>
        <authorList>
            <person name="Nagy L.G."/>
            <person name="Riley R."/>
            <person name="Tritt A."/>
            <person name="Adam C."/>
            <person name="Daum C."/>
            <person name="Floudas D."/>
            <person name="Sun H."/>
            <person name="Yadav J.S."/>
            <person name="Pangilinan J."/>
            <person name="Larsson K.H."/>
            <person name="Matsuura K."/>
            <person name="Barry K."/>
            <person name="Labutti K."/>
            <person name="Kuo R."/>
            <person name="Ohm R.A."/>
            <person name="Bhattacharya S.S."/>
            <person name="Shirouzu T."/>
            <person name="Yoshinaga Y."/>
            <person name="Martin F.M."/>
            <person name="Grigoriev I.V."/>
            <person name="Hibbett D.S."/>
        </authorList>
    </citation>
    <scope>NUCLEOTIDE SEQUENCE [LARGE SCALE GENOMIC DNA]</scope>
    <source>
        <strain evidence="2 3">CBS 109695</strain>
    </source>
</reference>
<feature type="compositionally biased region" description="Basic and acidic residues" evidence="1">
    <location>
        <begin position="260"/>
        <end position="272"/>
    </location>
</feature>
<sequence>MRESVSASIHSSPDTWFDTESAISSGVSTRGTDYMPPRDWFDTSISAGDESIRDDPGHRQEIPNSISNIFRLLEDEERLLNRSFPTRTHTDERQARGPSVPEVPDEHTGHASEASRRFSHANWQHRPNVRQTGIFCPSSILQTSKLTFQATGMTHMHPPVILRRDQQVLWGQRQETCATLCPVRGATGLLQEYHLCNDFALHLIVQDCRHPILLSRKRPQRCGAPSRGHICSLVSRAMTTTLSSFRPHLSQESHGMIGDRFPDPGGNKREKS</sequence>
<gene>
    <name evidence="2" type="ORF">FIBSPDRAFT_233026</name>
</gene>
<dbReference type="Proteomes" id="UP000076532">
    <property type="component" value="Unassembled WGS sequence"/>
</dbReference>
<feature type="region of interest" description="Disordered" evidence="1">
    <location>
        <begin position="83"/>
        <end position="116"/>
    </location>
</feature>
<name>A0A165YH75_9AGAM</name>
<protein>
    <submittedName>
        <fullName evidence="2">Uncharacterized protein</fullName>
    </submittedName>
</protein>
<feature type="region of interest" description="Disordered" evidence="1">
    <location>
        <begin position="247"/>
        <end position="272"/>
    </location>
</feature>
<keyword evidence="3" id="KW-1185">Reference proteome</keyword>
<organism evidence="2 3">
    <name type="scientific">Athelia psychrophila</name>
    <dbReference type="NCBI Taxonomy" id="1759441"/>
    <lineage>
        <taxon>Eukaryota</taxon>
        <taxon>Fungi</taxon>
        <taxon>Dikarya</taxon>
        <taxon>Basidiomycota</taxon>
        <taxon>Agaricomycotina</taxon>
        <taxon>Agaricomycetes</taxon>
        <taxon>Agaricomycetidae</taxon>
        <taxon>Atheliales</taxon>
        <taxon>Atheliaceae</taxon>
        <taxon>Athelia</taxon>
    </lineage>
</organism>
<dbReference type="AlphaFoldDB" id="A0A165YH75"/>
<evidence type="ECO:0000313" key="2">
    <source>
        <dbReference type="EMBL" id="KZP09555.1"/>
    </source>
</evidence>
<evidence type="ECO:0000256" key="1">
    <source>
        <dbReference type="SAM" id="MobiDB-lite"/>
    </source>
</evidence>
<feature type="compositionally biased region" description="Basic and acidic residues" evidence="1">
    <location>
        <begin position="104"/>
        <end position="116"/>
    </location>
</feature>
<accession>A0A165YH75</accession>
<evidence type="ECO:0000313" key="3">
    <source>
        <dbReference type="Proteomes" id="UP000076532"/>
    </source>
</evidence>